<dbReference type="Gene3D" id="1.10.287.100">
    <property type="match status" value="1"/>
</dbReference>
<keyword evidence="1" id="KW-0805">Transcription regulation</keyword>
<feature type="domain" description="HTH marR-type" evidence="4">
    <location>
        <begin position="7"/>
        <end position="145"/>
    </location>
</feature>
<dbReference type="SMART" id="SM00347">
    <property type="entry name" value="HTH_MARR"/>
    <property type="match status" value="1"/>
</dbReference>
<dbReference type="Pfam" id="PF12802">
    <property type="entry name" value="MarR_2"/>
    <property type="match status" value="1"/>
</dbReference>
<dbReference type="InterPro" id="IPR036390">
    <property type="entry name" value="WH_DNA-bd_sf"/>
</dbReference>
<comment type="caution">
    <text evidence="5">The sequence shown here is derived from an EMBL/GenBank/DDBJ whole genome shotgun (WGS) entry which is preliminary data.</text>
</comment>
<gene>
    <name evidence="5" type="ORF">FHW37_105157</name>
</gene>
<dbReference type="GO" id="GO:0003677">
    <property type="term" value="F:DNA binding"/>
    <property type="evidence" value="ECO:0007669"/>
    <property type="project" value="UniProtKB-KW"/>
</dbReference>
<dbReference type="PANTHER" id="PTHR39515">
    <property type="entry name" value="CONSERVED PROTEIN"/>
    <property type="match status" value="1"/>
</dbReference>
<dbReference type="PANTHER" id="PTHR39515:SF2">
    <property type="entry name" value="HTH-TYPE TRANSCRIPTIONAL REGULATOR RV0880"/>
    <property type="match status" value="1"/>
</dbReference>
<organism evidence="5 6">
    <name type="scientific">Neorhizobium alkalisoli</name>
    <dbReference type="NCBI Taxonomy" id="528178"/>
    <lineage>
        <taxon>Bacteria</taxon>
        <taxon>Pseudomonadati</taxon>
        <taxon>Pseudomonadota</taxon>
        <taxon>Alphaproteobacteria</taxon>
        <taxon>Hyphomicrobiales</taxon>
        <taxon>Rhizobiaceae</taxon>
        <taxon>Rhizobium/Agrobacterium group</taxon>
        <taxon>Neorhizobium</taxon>
    </lineage>
</organism>
<keyword evidence="6" id="KW-1185">Reference proteome</keyword>
<proteinExistence type="predicted"/>
<dbReference type="Gene3D" id="1.10.10.10">
    <property type="entry name" value="Winged helix-like DNA-binding domain superfamily/Winged helix DNA-binding domain"/>
    <property type="match status" value="1"/>
</dbReference>
<dbReference type="PROSITE" id="PS50995">
    <property type="entry name" value="HTH_MARR_2"/>
    <property type="match status" value="1"/>
</dbReference>
<accession>A0A561QNV2</accession>
<keyword evidence="2 5" id="KW-0238">DNA-binding</keyword>
<dbReference type="Proteomes" id="UP000320653">
    <property type="component" value="Unassembled WGS sequence"/>
</dbReference>
<name>A0A561QNV2_9HYPH</name>
<dbReference type="RefSeq" id="WP_210249309.1">
    <property type="nucleotide sequence ID" value="NZ_VIWP01000005.1"/>
</dbReference>
<dbReference type="SUPFAM" id="SSF46785">
    <property type="entry name" value="Winged helix' DNA-binding domain"/>
    <property type="match status" value="1"/>
</dbReference>
<evidence type="ECO:0000256" key="3">
    <source>
        <dbReference type="ARBA" id="ARBA00023163"/>
    </source>
</evidence>
<dbReference type="PRINTS" id="PR00598">
    <property type="entry name" value="HTHMARR"/>
</dbReference>
<evidence type="ECO:0000313" key="6">
    <source>
        <dbReference type="Proteomes" id="UP000320653"/>
    </source>
</evidence>
<dbReference type="GO" id="GO:0003700">
    <property type="term" value="F:DNA-binding transcription factor activity"/>
    <property type="evidence" value="ECO:0007669"/>
    <property type="project" value="InterPro"/>
</dbReference>
<dbReference type="InterPro" id="IPR052526">
    <property type="entry name" value="HTH-type_Bedaq_tolerance"/>
</dbReference>
<evidence type="ECO:0000259" key="4">
    <source>
        <dbReference type="PROSITE" id="PS50995"/>
    </source>
</evidence>
<dbReference type="EMBL" id="VIWP01000005">
    <property type="protein sequence ID" value="TWF52058.1"/>
    <property type="molecule type" value="Genomic_DNA"/>
</dbReference>
<reference evidence="5 6" key="1">
    <citation type="submission" date="2019-06" db="EMBL/GenBank/DDBJ databases">
        <title>Sorghum-associated microbial communities from plants grown in Nebraska, USA.</title>
        <authorList>
            <person name="Schachtman D."/>
        </authorList>
    </citation>
    <scope>NUCLEOTIDE SEQUENCE [LARGE SCALE GENOMIC DNA]</scope>
    <source>
        <strain evidence="5 6">1225</strain>
    </source>
</reference>
<dbReference type="InterPro" id="IPR000835">
    <property type="entry name" value="HTH_MarR-typ"/>
</dbReference>
<dbReference type="InterPro" id="IPR036388">
    <property type="entry name" value="WH-like_DNA-bd_sf"/>
</dbReference>
<protein>
    <submittedName>
        <fullName evidence="5">DNA-binding MarR family transcriptional regulator</fullName>
    </submittedName>
</protein>
<evidence type="ECO:0000256" key="1">
    <source>
        <dbReference type="ARBA" id="ARBA00023015"/>
    </source>
</evidence>
<dbReference type="AlphaFoldDB" id="A0A561QNV2"/>
<evidence type="ECO:0000256" key="2">
    <source>
        <dbReference type="ARBA" id="ARBA00023125"/>
    </source>
</evidence>
<dbReference type="PROSITE" id="PS01117">
    <property type="entry name" value="HTH_MARR_1"/>
    <property type="match status" value="1"/>
</dbReference>
<dbReference type="InterPro" id="IPR023187">
    <property type="entry name" value="Tscrpt_reg_MarR-type_CS"/>
</dbReference>
<evidence type="ECO:0000313" key="5">
    <source>
        <dbReference type="EMBL" id="TWF52058.1"/>
    </source>
</evidence>
<keyword evidence="3" id="KW-0804">Transcription</keyword>
<sequence length="151" mass="16334">MTKQQIQPTFANDTIELAESLRDVIGRFVRNVRTGAGTPTSAQSETLGLLDRNGPLSVAGMAQTRNVKHQSMRLVVAQLEGDGLVERLADPQDRRSQLVSITPKGKEALSSSRGARVDWIATALESELTEEERQVLRQSIGILAKLGEAGA</sequence>